<comment type="caution">
    <text evidence="1">The sequence shown here is derived from an EMBL/GenBank/DDBJ whole genome shotgun (WGS) entry which is preliminary data.</text>
</comment>
<organism evidence="1">
    <name type="scientific">marine sediment metagenome</name>
    <dbReference type="NCBI Taxonomy" id="412755"/>
    <lineage>
        <taxon>unclassified sequences</taxon>
        <taxon>metagenomes</taxon>
        <taxon>ecological metagenomes</taxon>
    </lineage>
</organism>
<feature type="non-terminal residue" evidence="1">
    <location>
        <position position="1"/>
    </location>
</feature>
<sequence length="137" mass="15638">DVEGTWLYWPTPAGTYQPGPDLNPLVLSGGYVMPETGTTSTEFTYRVKYWHTDNLGPDVVWLAIWSESEGKAHWYQMWPLDPADDTYSDGRWYTYPMRLHGLDTSGHAFRFVARRGDDWAYWPAPAGTYQSGPTVNP</sequence>
<gene>
    <name evidence="1" type="ORF">S01H1_53156</name>
</gene>
<accession>X0VUD8</accession>
<name>X0VUD8_9ZZZZ</name>
<reference evidence="1" key="1">
    <citation type="journal article" date="2014" name="Front. Microbiol.">
        <title>High frequency of phylogenetically diverse reductive dehalogenase-homologous genes in deep subseafloor sedimentary metagenomes.</title>
        <authorList>
            <person name="Kawai M."/>
            <person name="Futagami T."/>
            <person name="Toyoda A."/>
            <person name="Takaki Y."/>
            <person name="Nishi S."/>
            <person name="Hori S."/>
            <person name="Arai W."/>
            <person name="Tsubouchi T."/>
            <person name="Morono Y."/>
            <person name="Uchiyama I."/>
            <person name="Ito T."/>
            <person name="Fujiyama A."/>
            <person name="Inagaki F."/>
            <person name="Takami H."/>
        </authorList>
    </citation>
    <scope>NUCLEOTIDE SEQUENCE</scope>
    <source>
        <strain evidence="1">Expedition CK06-06</strain>
    </source>
</reference>
<protein>
    <submittedName>
        <fullName evidence="1">Uncharacterized protein</fullName>
    </submittedName>
</protein>
<proteinExistence type="predicted"/>
<dbReference type="AlphaFoldDB" id="X0VUD8"/>
<evidence type="ECO:0000313" key="1">
    <source>
        <dbReference type="EMBL" id="GAG21895.1"/>
    </source>
</evidence>
<dbReference type="EMBL" id="BARS01034407">
    <property type="protein sequence ID" value="GAG21895.1"/>
    <property type="molecule type" value="Genomic_DNA"/>
</dbReference>